<accession>A0ACB7WMN9</accession>
<comment type="caution">
    <text evidence="1">The sequence shown here is derived from an EMBL/GenBank/DDBJ whole genome shotgun (WGS) entry which is preliminary data.</text>
</comment>
<keyword evidence="2" id="KW-1185">Reference proteome</keyword>
<reference evidence="2" key="1">
    <citation type="journal article" date="2022" name="Nat. Commun.">
        <title>Chromosome evolution and the genetic basis of agronomically important traits in greater yam.</title>
        <authorList>
            <person name="Bredeson J.V."/>
            <person name="Lyons J.B."/>
            <person name="Oniyinde I.O."/>
            <person name="Okereke N.R."/>
            <person name="Kolade O."/>
            <person name="Nnabue I."/>
            <person name="Nwadili C.O."/>
            <person name="Hribova E."/>
            <person name="Parker M."/>
            <person name="Nwogha J."/>
            <person name="Shu S."/>
            <person name="Carlson J."/>
            <person name="Kariba R."/>
            <person name="Muthemba S."/>
            <person name="Knop K."/>
            <person name="Barton G.J."/>
            <person name="Sherwood A.V."/>
            <person name="Lopez-Montes A."/>
            <person name="Asiedu R."/>
            <person name="Jamnadass R."/>
            <person name="Muchugi A."/>
            <person name="Goodstein D."/>
            <person name="Egesi C.N."/>
            <person name="Featherston J."/>
            <person name="Asfaw A."/>
            <person name="Simpson G.G."/>
            <person name="Dolezel J."/>
            <person name="Hendre P.S."/>
            <person name="Van Deynze A."/>
            <person name="Kumar P.L."/>
            <person name="Obidiegwu J.E."/>
            <person name="Bhattacharjee R."/>
            <person name="Rokhsar D.S."/>
        </authorList>
    </citation>
    <scope>NUCLEOTIDE SEQUENCE [LARGE SCALE GENOMIC DNA]</scope>
    <source>
        <strain evidence="2">cv. TDa95/00328</strain>
    </source>
</reference>
<name>A0ACB7WMN9_DIOAL</name>
<protein>
    <submittedName>
        <fullName evidence="1">Uncharacterized protein</fullName>
    </submittedName>
</protein>
<organism evidence="1 2">
    <name type="scientific">Dioscorea alata</name>
    <name type="common">Purple yam</name>
    <dbReference type="NCBI Taxonomy" id="55571"/>
    <lineage>
        <taxon>Eukaryota</taxon>
        <taxon>Viridiplantae</taxon>
        <taxon>Streptophyta</taxon>
        <taxon>Embryophyta</taxon>
        <taxon>Tracheophyta</taxon>
        <taxon>Spermatophyta</taxon>
        <taxon>Magnoliopsida</taxon>
        <taxon>Liliopsida</taxon>
        <taxon>Dioscoreales</taxon>
        <taxon>Dioscoreaceae</taxon>
        <taxon>Dioscorea</taxon>
    </lineage>
</organism>
<dbReference type="EMBL" id="CM037013">
    <property type="protein sequence ID" value="KAH7689297.1"/>
    <property type="molecule type" value="Genomic_DNA"/>
</dbReference>
<proteinExistence type="predicted"/>
<dbReference type="Proteomes" id="UP000827976">
    <property type="component" value="Chromosome 3"/>
</dbReference>
<evidence type="ECO:0000313" key="1">
    <source>
        <dbReference type="EMBL" id="KAH7689297.1"/>
    </source>
</evidence>
<evidence type="ECO:0000313" key="2">
    <source>
        <dbReference type="Proteomes" id="UP000827976"/>
    </source>
</evidence>
<gene>
    <name evidence="1" type="ORF">IHE45_03G088000</name>
</gene>
<sequence length="658" mass="73514">MGIKSKNEESDDRSCHEDSNVKRVSRVPKRLPQKELADSYPRPLKGNKECKDSHQLQFKASNNGQNRLQKPKMVASTTKSLNSKKEKFMTSPSKPLCLFEASDEKTAEEVRDVDALGALSYDQRNRTVDKTIDPGEIDRDDGQVSVYRKIEKMEYRIKKLEEELREVAALEISLYSVVPEHGNSAHKVHAPARRLARLYIHASKHWTLDSRATVASNIVSGLVLITKSCGNDVSRLTFWLSNVILLREVVSQTFSCLSQSNTGSKLIGTNDGAKEKRKKLSPLKDKDSNFSKQTKRPDSMQPAEDRQEAIAMISALEKIEIWLFSRAVESVWSQSFDLLIPVEGLFTTNKFQGSLETALDDQHEGNSYISIWKSVFHDAFARICPVQAGGHKCGCLPVLTKLIMKECICRLDVAMFNAILQEDAVKVPAGSVSDPIGVKFLPIPAGNLSFGFGVQLKSSIGIWSRILTDLCRIDVEADKQNDDDDDKRTDVKLKPFCLLDQLSDLLMLPKDNLLNDATRKEICKSLGPSAVKHVVNNFTPDEFLPDPVPNGVLEELNRECLLKSLKKQRIPFPRPAAEVVYSAPAAADVAEAVAELERIGSLVQCNGYASDEDMYDDLDSSFASIILENPVTLHSGVDTQNQYYKGVNSRYKLLHKVW</sequence>